<proteinExistence type="predicted"/>
<dbReference type="PANTHER" id="PTHR22803">
    <property type="entry name" value="MANNOSE, PHOSPHOLIPASE, LECTIN RECEPTOR RELATED"/>
    <property type="match status" value="1"/>
</dbReference>
<evidence type="ECO:0000256" key="1">
    <source>
        <dbReference type="SAM" id="Phobius"/>
    </source>
</evidence>
<dbReference type="PROSITE" id="PS50041">
    <property type="entry name" value="C_TYPE_LECTIN_2"/>
    <property type="match status" value="1"/>
</dbReference>
<dbReference type="CDD" id="cd00037">
    <property type="entry name" value="CLECT"/>
    <property type="match status" value="1"/>
</dbReference>
<dbReference type="InterPro" id="IPR001304">
    <property type="entry name" value="C-type_lectin-like"/>
</dbReference>
<dbReference type="Proteomes" id="UP000887575">
    <property type="component" value="Unassembled WGS sequence"/>
</dbReference>
<dbReference type="InterPro" id="IPR016187">
    <property type="entry name" value="CTDL_fold"/>
</dbReference>
<dbReference type="InterPro" id="IPR016186">
    <property type="entry name" value="C-type_lectin-like/link_sf"/>
</dbReference>
<dbReference type="SMART" id="SM00034">
    <property type="entry name" value="CLECT"/>
    <property type="match status" value="1"/>
</dbReference>
<name>A0AAF3ELQ6_9BILA</name>
<dbReference type="InterPro" id="IPR050111">
    <property type="entry name" value="C-type_lectin/snaclec_domain"/>
</dbReference>
<reference evidence="4" key="1">
    <citation type="submission" date="2024-02" db="UniProtKB">
        <authorList>
            <consortium name="WormBaseParasite"/>
        </authorList>
    </citation>
    <scope>IDENTIFICATION</scope>
</reference>
<keyword evidence="3" id="KW-1185">Reference proteome</keyword>
<evidence type="ECO:0000313" key="4">
    <source>
        <dbReference type="WBParaSite" id="MBELARI_LOCUS14982"/>
    </source>
</evidence>
<keyword evidence="1" id="KW-0472">Membrane</keyword>
<feature type="domain" description="C-type lectin" evidence="2">
    <location>
        <begin position="121"/>
        <end position="225"/>
    </location>
</feature>
<dbReference type="AlphaFoldDB" id="A0AAF3ELQ6"/>
<protein>
    <submittedName>
        <fullName evidence="4">C-type lectin domain-containing protein</fullName>
    </submittedName>
</protein>
<keyword evidence="1" id="KW-1133">Transmembrane helix</keyword>
<accession>A0AAF3ELQ6</accession>
<dbReference type="WBParaSite" id="MBELARI_LOCUS14982">
    <property type="protein sequence ID" value="MBELARI_LOCUS14982"/>
    <property type="gene ID" value="MBELARI_LOCUS14982"/>
</dbReference>
<evidence type="ECO:0000313" key="3">
    <source>
        <dbReference type="Proteomes" id="UP000887575"/>
    </source>
</evidence>
<organism evidence="3 4">
    <name type="scientific">Mesorhabditis belari</name>
    <dbReference type="NCBI Taxonomy" id="2138241"/>
    <lineage>
        <taxon>Eukaryota</taxon>
        <taxon>Metazoa</taxon>
        <taxon>Ecdysozoa</taxon>
        <taxon>Nematoda</taxon>
        <taxon>Chromadorea</taxon>
        <taxon>Rhabditida</taxon>
        <taxon>Rhabditina</taxon>
        <taxon>Rhabditomorpha</taxon>
        <taxon>Rhabditoidea</taxon>
        <taxon>Rhabditidae</taxon>
        <taxon>Mesorhabditinae</taxon>
        <taxon>Mesorhabditis</taxon>
    </lineage>
</organism>
<feature type="transmembrane region" description="Helical" evidence="1">
    <location>
        <begin position="54"/>
        <end position="78"/>
    </location>
</feature>
<sequence>MTEYLGSARLKESPARPTSLEEIWEAPVYKQPPLPSRDFSAELEQISRQRASKLSIAVILLSAFSFGATIYIVFLIGYSMDLYDSVVEIKMKLVEVENGRSPTPPCGWDDGWFHARNLKNCYKVIFNVTLEQAINQCRAFNANVTSIHSDEENRVVNNLLKLNLTCPGPILGGLIGAKRTGGGVNDWMWIDGSVWDYTRWDAGEPNNFNAEEGCLQTENLLSCWQFDDTIQTVQNLPSWFPMKLKGMDKWNDISCGRTFNGAICKKTAHF</sequence>
<dbReference type="SUPFAM" id="SSF56436">
    <property type="entry name" value="C-type lectin-like"/>
    <property type="match status" value="1"/>
</dbReference>
<keyword evidence="1" id="KW-0812">Transmembrane</keyword>
<dbReference type="Gene3D" id="3.10.100.10">
    <property type="entry name" value="Mannose-Binding Protein A, subunit A"/>
    <property type="match status" value="1"/>
</dbReference>
<evidence type="ECO:0000259" key="2">
    <source>
        <dbReference type="PROSITE" id="PS50041"/>
    </source>
</evidence>